<accession>A0A673JVX3</accession>
<dbReference type="PANTHER" id="PTHR21497:SF27">
    <property type="entry name" value="E3 UBIQUITIN-PROTEIN LIGASE UBR1"/>
    <property type="match status" value="1"/>
</dbReference>
<evidence type="ECO:0000313" key="11">
    <source>
        <dbReference type="Ensembl" id="ENSSRHP00000056126.1"/>
    </source>
</evidence>
<comment type="pathway">
    <text evidence="9">Protein modification; protein ubiquitination.</text>
</comment>
<proteinExistence type="inferred from homology"/>
<feature type="zinc finger region" description="UBR-type" evidence="8">
    <location>
        <begin position="76"/>
        <end position="147"/>
    </location>
</feature>
<evidence type="ECO:0000256" key="9">
    <source>
        <dbReference type="RuleBase" id="RU366018"/>
    </source>
</evidence>
<evidence type="ECO:0000313" key="12">
    <source>
        <dbReference type="Proteomes" id="UP000472270"/>
    </source>
</evidence>
<keyword evidence="5 9" id="KW-0833">Ubl conjugation pathway</keyword>
<dbReference type="GO" id="GO:0071596">
    <property type="term" value="P:ubiquitin-dependent protein catabolic process via the N-end rule pathway"/>
    <property type="evidence" value="ECO:0007669"/>
    <property type="project" value="UniProtKB-UniRule"/>
</dbReference>
<dbReference type="SMART" id="SM00396">
    <property type="entry name" value="ZnF_UBR1"/>
    <property type="match status" value="1"/>
</dbReference>
<evidence type="ECO:0000256" key="8">
    <source>
        <dbReference type="PROSITE-ProRule" id="PRU00508"/>
    </source>
</evidence>
<dbReference type="GO" id="GO:0000151">
    <property type="term" value="C:ubiquitin ligase complex"/>
    <property type="evidence" value="ECO:0007669"/>
    <property type="project" value="TreeGrafter"/>
</dbReference>
<evidence type="ECO:0000256" key="7">
    <source>
        <dbReference type="ARBA" id="ARBA00046341"/>
    </source>
</evidence>
<dbReference type="EC" id="2.3.2.27" evidence="9"/>
<dbReference type="GO" id="GO:0008270">
    <property type="term" value="F:zinc ion binding"/>
    <property type="evidence" value="ECO:0007669"/>
    <property type="project" value="UniProtKB-UniRule"/>
</dbReference>
<gene>
    <name evidence="11" type="primary">LOC107752699</name>
</gene>
<comment type="catalytic activity">
    <reaction evidence="1 9">
        <text>S-ubiquitinyl-[E2 ubiquitin-conjugating enzyme]-L-cysteine + [acceptor protein]-L-lysine = [E2 ubiquitin-conjugating enzyme]-L-cysteine + N(6)-ubiquitinyl-[acceptor protein]-L-lysine.</text>
        <dbReference type="EC" id="2.3.2.27"/>
    </reaction>
</comment>
<dbReference type="FunFam" id="2.10.110.30:FF:000001">
    <property type="entry name" value="E3 ubiquitin-protein ligase UBR2 isoform 1"/>
    <property type="match status" value="1"/>
</dbReference>
<dbReference type="Proteomes" id="UP000472270">
    <property type="component" value="Unassembled WGS sequence"/>
</dbReference>
<keyword evidence="4 9" id="KW-0863">Zinc-finger</keyword>
<evidence type="ECO:0000256" key="2">
    <source>
        <dbReference type="ARBA" id="ARBA00022679"/>
    </source>
</evidence>
<evidence type="ECO:0000256" key="4">
    <source>
        <dbReference type="ARBA" id="ARBA00022771"/>
    </source>
</evidence>
<dbReference type="GO" id="GO:0016567">
    <property type="term" value="P:protein ubiquitination"/>
    <property type="evidence" value="ECO:0007669"/>
    <property type="project" value="UniProtKB-UniRule"/>
</dbReference>
<dbReference type="GO" id="GO:0061630">
    <property type="term" value="F:ubiquitin protein ligase activity"/>
    <property type="evidence" value="ECO:0007669"/>
    <property type="project" value="UniProtKB-UniRule"/>
</dbReference>
<dbReference type="InterPro" id="IPR047507">
    <property type="entry name" value="UBR-box_UBR1"/>
</dbReference>
<dbReference type="InterPro" id="IPR003126">
    <property type="entry name" value="Znf_UBR"/>
</dbReference>
<dbReference type="CDD" id="cd19678">
    <property type="entry name" value="UBR-box_UBR1"/>
    <property type="match status" value="1"/>
</dbReference>
<feature type="domain" description="UBR-type" evidence="10">
    <location>
        <begin position="76"/>
        <end position="147"/>
    </location>
</feature>
<keyword evidence="2 9" id="KW-0808">Transferase</keyword>
<evidence type="ECO:0000256" key="6">
    <source>
        <dbReference type="ARBA" id="ARBA00022833"/>
    </source>
</evidence>
<comment type="similarity">
    <text evidence="7 9">Belongs to the E3 ubiquitin-protein ligase UBR1-like family.</text>
</comment>
<reference evidence="11" key="2">
    <citation type="submission" date="2025-09" db="UniProtKB">
        <authorList>
            <consortium name="Ensembl"/>
        </authorList>
    </citation>
    <scope>IDENTIFICATION</scope>
</reference>
<dbReference type="AlphaFoldDB" id="A0A673JVX3"/>
<name>A0A673JVX3_9TELE</name>
<dbReference type="Gene3D" id="2.10.110.30">
    <property type="match status" value="1"/>
</dbReference>
<evidence type="ECO:0000256" key="1">
    <source>
        <dbReference type="ARBA" id="ARBA00000900"/>
    </source>
</evidence>
<protein>
    <recommendedName>
        <fullName evidence="9">E3 ubiquitin-protein ligase</fullName>
        <ecNumber evidence="9">2.3.2.27</ecNumber>
    </recommendedName>
</protein>
<dbReference type="PROSITE" id="PS51157">
    <property type="entry name" value="ZF_UBR"/>
    <property type="match status" value="1"/>
</dbReference>
<keyword evidence="6 9" id="KW-0862">Zinc</keyword>
<evidence type="ECO:0000256" key="5">
    <source>
        <dbReference type="ARBA" id="ARBA00022786"/>
    </source>
</evidence>
<evidence type="ECO:0000259" key="10">
    <source>
        <dbReference type="PROSITE" id="PS51157"/>
    </source>
</evidence>
<sequence length="164" mass="18400">FASKMNHTTYRGAAILSYLGEQVPLIYCLETEPQQGEEEQKVEQRLLYPLECFLFGEDPCVGLEKLQQYNSSSSAQQCGRVFKEGETVYSCRDCAIDPTCVLCIECFQKSVHKSHRYKMHASAGGGFCDCGDLEAWKSGPCCSQHDPGTSVTMETVQFIFSYRC</sequence>
<dbReference type="Pfam" id="PF02207">
    <property type="entry name" value="zf-UBR"/>
    <property type="match status" value="1"/>
</dbReference>
<keyword evidence="3 9" id="KW-0479">Metal-binding</keyword>
<organism evidence="11 12">
    <name type="scientific">Sinocyclocheilus rhinocerous</name>
    <dbReference type="NCBI Taxonomy" id="307959"/>
    <lineage>
        <taxon>Eukaryota</taxon>
        <taxon>Metazoa</taxon>
        <taxon>Chordata</taxon>
        <taxon>Craniata</taxon>
        <taxon>Vertebrata</taxon>
        <taxon>Euteleostomi</taxon>
        <taxon>Actinopterygii</taxon>
        <taxon>Neopterygii</taxon>
        <taxon>Teleostei</taxon>
        <taxon>Ostariophysi</taxon>
        <taxon>Cypriniformes</taxon>
        <taxon>Cyprinidae</taxon>
        <taxon>Cyprininae</taxon>
        <taxon>Sinocyclocheilus</taxon>
    </lineage>
</organism>
<dbReference type="GO" id="GO:0005737">
    <property type="term" value="C:cytoplasm"/>
    <property type="evidence" value="ECO:0007669"/>
    <property type="project" value="TreeGrafter"/>
</dbReference>
<comment type="function">
    <text evidence="9">Ubiquitin ligase protein which is a component of the N-end rule pathway. Recognizes and binds to proteins bearing specific N-terminal residues that are destabilizing according to the N-end rule, leading to their ubiquitination and subsequent degradation.</text>
</comment>
<reference evidence="11" key="1">
    <citation type="submission" date="2025-08" db="UniProtKB">
        <authorList>
            <consortium name="Ensembl"/>
        </authorList>
    </citation>
    <scope>IDENTIFICATION</scope>
</reference>
<evidence type="ECO:0000256" key="3">
    <source>
        <dbReference type="ARBA" id="ARBA00022723"/>
    </source>
</evidence>
<dbReference type="UniPathway" id="UPA00143"/>
<dbReference type="Ensembl" id="ENSSRHT00000057692.1">
    <property type="protein sequence ID" value="ENSSRHP00000056126.1"/>
    <property type="gene ID" value="ENSSRHG00000028152.1"/>
</dbReference>
<dbReference type="PANTHER" id="PTHR21497">
    <property type="entry name" value="UBIQUITIN LIGASE E3 ALPHA-RELATED"/>
    <property type="match status" value="1"/>
</dbReference>
<keyword evidence="12" id="KW-1185">Reference proteome</keyword>
<dbReference type="InterPro" id="IPR039164">
    <property type="entry name" value="UBR1-like"/>
</dbReference>